<dbReference type="InterPro" id="IPR001387">
    <property type="entry name" value="Cro/C1-type_HTH"/>
</dbReference>
<dbReference type="GO" id="GO:0003677">
    <property type="term" value="F:DNA binding"/>
    <property type="evidence" value="ECO:0007669"/>
    <property type="project" value="InterPro"/>
</dbReference>
<feature type="compositionally biased region" description="Basic and acidic residues" evidence="1">
    <location>
        <begin position="1"/>
        <end position="10"/>
    </location>
</feature>
<protein>
    <submittedName>
        <fullName evidence="3">Helix-turn-helix domain-containing protein</fullName>
    </submittedName>
</protein>
<dbReference type="Gene3D" id="1.10.260.40">
    <property type="entry name" value="lambda repressor-like DNA-binding domains"/>
    <property type="match status" value="1"/>
</dbReference>
<feature type="domain" description="HTH cro/C1-type" evidence="2">
    <location>
        <begin position="57"/>
        <end position="91"/>
    </location>
</feature>
<dbReference type="CDD" id="cd00093">
    <property type="entry name" value="HTH_XRE"/>
    <property type="match status" value="1"/>
</dbReference>
<dbReference type="SMART" id="SM00530">
    <property type="entry name" value="HTH_XRE"/>
    <property type="match status" value="1"/>
</dbReference>
<gene>
    <name evidence="3" type="ORF">K5I21_25330</name>
</gene>
<dbReference type="SUPFAM" id="SSF47413">
    <property type="entry name" value="lambda repressor-like DNA-binding domains"/>
    <property type="match status" value="1"/>
</dbReference>
<dbReference type="EMBL" id="JAINVB010000002">
    <property type="protein sequence ID" value="MCK0089132.1"/>
    <property type="molecule type" value="Genomic_DNA"/>
</dbReference>
<accession>A0AAW5FBK8</accession>
<evidence type="ECO:0000313" key="4">
    <source>
        <dbReference type="Proteomes" id="UP001203136"/>
    </source>
</evidence>
<comment type="caution">
    <text evidence="3">The sequence shown here is derived from an EMBL/GenBank/DDBJ whole genome shotgun (WGS) entry which is preliminary data.</text>
</comment>
<dbReference type="AlphaFoldDB" id="A0AAW5FBK8"/>
<dbReference type="Proteomes" id="UP001203136">
    <property type="component" value="Unassembled WGS sequence"/>
</dbReference>
<evidence type="ECO:0000313" key="3">
    <source>
        <dbReference type="EMBL" id="MCK0089132.1"/>
    </source>
</evidence>
<proteinExistence type="predicted"/>
<dbReference type="RefSeq" id="WP_247213380.1">
    <property type="nucleotide sequence ID" value="NZ_JAINVB010000002.1"/>
</dbReference>
<reference evidence="3" key="1">
    <citation type="journal article" date="2022" name="Cell Host Microbe">
        <title>Colonization of the live biotherapeutic product VE303 and modulation of the microbiota and metabolites in healthy volunteers.</title>
        <authorList>
            <person name="Dsouza M."/>
            <person name="Menon R."/>
            <person name="Crossette E."/>
            <person name="Bhattarai S.K."/>
            <person name="Schneider J."/>
            <person name="Kim Y.G."/>
            <person name="Reddy S."/>
            <person name="Caballero S."/>
            <person name="Felix C."/>
            <person name="Cornacchione L."/>
            <person name="Hendrickson J."/>
            <person name="Watson A.R."/>
            <person name="Minot S.S."/>
            <person name="Greenfield N."/>
            <person name="Schopf L."/>
            <person name="Szabady R."/>
            <person name="Patarroyo J."/>
            <person name="Smith W."/>
            <person name="Harrison P."/>
            <person name="Kuijper E.J."/>
            <person name="Kelly C.P."/>
            <person name="Olle B."/>
            <person name="Bobilev D."/>
            <person name="Silber J.L."/>
            <person name="Bucci V."/>
            <person name="Roberts B."/>
            <person name="Faith J."/>
            <person name="Norman J.M."/>
        </authorList>
    </citation>
    <scope>NUCLEOTIDE SEQUENCE</scope>
    <source>
        <strain evidence="3">VE303-04</strain>
    </source>
</reference>
<dbReference type="Pfam" id="PF12844">
    <property type="entry name" value="HTH_19"/>
    <property type="match status" value="1"/>
</dbReference>
<dbReference type="PROSITE" id="PS50943">
    <property type="entry name" value="HTH_CROC1"/>
    <property type="match status" value="1"/>
</dbReference>
<evidence type="ECO:0000256" key="1">
    <source>
        <dbReference type="SAM" id="MobiDB-lite"/>
    </source>
</evidence>
<dbReference type="InterPro" id="IPR010982">
    <property type="entry name" value="Lambda_DNA-bd_dom_sf"/>
</dbReference>
<feature type="region of interest" description="Disordered" evidence="1">
    <location>
        <begin position="1"/>
        <end position="24"/>
    </location>
</feature>
<evidence type="ECO:0000259" key="2">
    <source>
        <dbReference type="PROSITE" id="PS50943"/>
    </source>
</evidence>
<sequence>MSKKNYKEQVENSPYSKEAKETGSRLYNLRTEKRLSMADVSAQVESAQRDDDKQVKLSKSQYARYELGTAFINTETVYALCEFYQTSPDFLLLGKKSDGKESGDCDISNLIGPISSENLQSFCDFF</sequence>
<name>A0AAW5FBK8_CLOSY</name>
<organism evidence="3 4">
    <name type="scientific">Clostridium symbiosum</name>
    <name type="common">Bacteroides symbiosus</name>
    <dbReference type="NCBI Taxonomy" id="1512"/>
    <lineage>
        <taxon>Bacteria</taxon>
        <taxon>Bacillati</taxon>
        <taxon>Bacillota</taxon>
        <taxon>Clostridia</taxon>
        <taxon>Lachnospirales</taxon>
        <taxon>Lachnospiraceae</taxon>
        <taxon>Otoolea</taxon>
    </lineage>
</organism>